<evidence type="ECO:0000313" key="5">
    <source>
        <dbReference type="Ensembl" id="ENSSORP00005051929.1"/>
    </source>
</evidence>
<dbReference type="Proteomes" id="UP000472271">
    <property type="component" value="Chromosome 1"/>
</dbReference>
<dbReference type="PROSITE" id="PS50041">
    <property type="entry name" value="C_TYPE_LECTIN_2"/>
    <property type="match status" value="1"/>
</dbReference>
<dbReference type="InterPro" id="IPR050111">
    <property type="entry name" value="C-type_lectin/snaclec_domain"/>
</dbReference>
<dbReference type="SMART" id="SM00034">
    <property type="entry name" value="CLECT"/>
    <property type="match status" value="1"/>
</dbReference>
<reference evidence="5" key="3">
    <citation type="submission" date="2025-09" db="UniProtKB">
        <authorList>
            <consortium name="Ensembl"/>
        </authorList>
    </citation>
    <scope>IDENTIFICATION</scope>
</reference>
<reference evidence="5" key="2">
    <citation type="submission" date="2025-08" db="UniProtKB">
        <authorList>
            <consortium name="Ensembl"/>
        </authorList>
    </citation>
    <scope>IDENTIFICATION</scope>
</reference>
<keyword evidence="1" id="KW-0430">Lectin</keyword>
<dbReference type="InterPro" id="IPR018378">
    <property type="entry name" value="C-type_lectin_CS"/>
</dbReference>
<dbReference type="CDD" id="cd03590">
    <property type="entry name" value="CLECT_DC-SIGN_like"/>
    <property type="match status" value="1"/>
</dbReference>
<evidence type="ECO:0000259" key="4">
    <source>
        <dbReference type="PROSITE" id="PS50041"/>
    </source>
</evidence>
<keyword evidence="6" id="KW-1185">Reference proteome</keyword>
<dbReference type="Ensembl" id="ENSSORT00005053168.1">
    <property type="protein sequence ID" value="ENSSORP00005051929.1"/>
    <property type="gene ID" value="ENSSORG00005023445.1"/>
</dbReference>
<dbReference type="InterPro" id="IPR033989">
    <property type="entry name" value="CD209-like_CTLD"/>
</dbReference>
<dbReference type="InterPro" id="IPR016186">
    <property type="entry name" value="C-type_lectin-like/link_sf"/>
</dbReference>
<evidence type="ECO:0000256" key="3">
    <source>
        <dbReference type="SAM" id="Coils"/>
    </source>
</evidence>
<dbReference type="PANTHER" id="PTHR22803">
    <property type="entry name" value="MANNOSE, PHOSPHOLIPASE, LECTIN RECEPTOR RELATED"/>
    <property type="match status" value="1"/>
</dbReference>
<protein>
    <recommendedName>
        <fullName evidence="4">C-type lectin domain-containing protein</fullName>
    </recommendedName>
</protein>
<evidence type="ECO:0000313" key="6">
    <source>
        <dbReference type="Proteomes" id="UP000472271"/>
    </source>
</evidence>
<dbReference type="Gene3D" id="3.10.100.10">
    <property type="entry name" value="Mannose-Binding Protein A, subunit A"/>
    <property type="match status" value="1"/>
</dbReference>
<dbReference type="PROSITE" id="PS00615">
    <property type="entry name" value="C_TYPE_LECTIN_1"/>
    <property type="match status" value="1"/>
</dbReference>
<reference evidence="5" key="1">
    <citation type="submission" date="2019-06" db="EMBL/GenBank/DDBJ databases">
        <authorList>
            <consortium name="Wellcome Sanger Institute Data Sharing"/>
        </authorList>
    </citation>
    <scope>NUCLEOTIDE SEQUENCE [LARGE SCALE GENOMIC DNA]</scope>
</reference>
<organism evidence="5 6">
    <name type="scientific">Sphaeramia orbicularis</name>
    <name type="common">orbiculate cardinalfish</name>
    <dbReference type="NCBI Taxonomy" id="375764"/>
    <lineage>
        <taxon>Eukaryota</taxon>
        <taxon>Metazoa</taxon>
        <taxon>Chordata</taxon>
        <taxon>Craniata</taxon>
        <taxon>Vertebrata</taxon>
        <taxon>Euteleostomi</taxon>
        <taxon>Actinopterygii</taxon>
        <taxon>Neopterygii</taxon>
        <taxon>Teleostei</taxon>
        <taxon>Neoteleostei</taxon>
        <taxon>Acanthomorphata</taxon>
        <taxon>Gobiaria</taxon>
        <taxon>Kurtiformes</taxon>
        <taxon>Apogonoidei</taxon>
        <taxon>Apogonidae</taxon>
        <taxon>Apogoninae</taxon>
        <taxon>Sphaeramia</taxon>
    </lineage>
</organism>
<dbReference type="GO" id="GO:0030246">
    <property type="term" value="F:carbohydrate binding"/>
    <property type="evidence" value="ECO:0007669"/>
    <property type="project" value="UniProtKB-KW"/>
</dbReference>
<proteinExistence type="predicted"/>
<dbReference type="InterPro" id="IPR016187">
    <property type="entry name" value="CTDL_fold"/>
</dbReference>
<sequence>MELQKSNGNLERSNQNLTKRSRLLEDEKTNLTIERDQLEVFMFVLVIFVDVSSCPDSWRKFGGHCYFISNSKKTWHVSKQDCENRGATLAVVSNEEEQRFISSLKRRLWIGLNDLEEEGVWKWVNGENVVCLYLFCRYWKRGQPDNCCRGEDCGELLGQEKDPLINWNDRSCKQEEFFICEKAFHEDTDPALHRPHP</sequence>
<dbReference type="InterPro" id="IPR001304">
    <property type="entry name" value="C-type_lectin-like"/>
</dbReference>
<dbReference type="SUPFAM" id="SSF56436">
    <property type="entry name" value="C-type lectin-like"/>
    <property type="match status" value="1"/>
</dbReference>
<feature type="coiled-coil region" evidence="3">
    <location>
        <begin position="7"/>
        <end position="34"/>
    </location>
</feature>
<name>A0A673CF37_9TELE</name>
<accession>A0A673CF37</accession>
<feature type="domain" description="C-type lectin" evidence="4">
    <location>
        <begin position="61"/>
        <end position="181"/>
    </location>
</feature>
<evidence type="ECO:0000256" key="1">
    <source>
        <dbReference type="ARBA" id="ARBA00022734"/>
    </source>
</evidence>
<keyword evidence="2" id="KW-1015">Disulfide bond</keyword>
<dbReference type="AlphaFoldDB" id="A0A673CF37"/>
<evidence type="ECO:0000256" key="2">
    <source>
        <dbReference type="ARBA" id="ARBA00023157"/>
    </source>
</evidence>
<dbReference type="InParanoid" id="A0A673CF37"/>
<dbReference type="Pfam" id="PF00059">
    <property type="entry name" value="Lectin_C"/>
    <property type="match status" value="1"/>
</dbReference>
<keyword evidence="3" id="KW-0175">Coiled coil</keyword>